<keyword evidence="3" id="KW-1185">Reference proteome</keyword>
<evidence type="ECO:0000256" key="1">
    <source>
        <dbReference type="SAM" id="Phobius"/>
    </source>
</evidence>
<gene>
    <name evidence="2" type="ORF">K5L94_11595</name>
</gene>
<dbReference type="EMBL" id="CP082270">
    <property type="protein sequence ID" value="WDM61802.1"/>
    <property type="molecule type" value="Genomic_DNA"/>
</dbReference>
<dbReference type="Proteomes" id="UP001216828">
    <property type="component" value="Chromosome"/>
</dbReference>
<feature type="transmembrane region" description="Helical" evidence="1">
    <location>
        <begin position="14"/>
        <end position="36"/>
    </location>
</feature>
<organism evidence="2 3">
    <name type="scientific">Stenotrophomonas forensis</name>
    <dbReference type="NCBI Taxonomy" id="2871169"/>
    <lineage>
        <taxon>Bacteria</taxon>
        <taxon>Pseudomonadati</taxon>
        <taxon>Pseudomonadota</taxon>
        <taxon>Gammaproteobacteria</taxon>
        <taxon>Lysobacterales</taxon>
        <taxon>Lysobacteraceae</taxon>
        <taxon>Stenotrophomonas</taxon>
        <taxon>Stenotrophomonas maltophilia group</taxon>
    </lineage>
</organism>
<feature type="transmembrane region" description="Helical" evidence="1">
    <location>
        <begin position="42"/>
        <end position="64"/>
    </location>
</feature>
<evidence type="ECO:0000313" key="3">
    <source>
        <dbReference type="Proteomes" id="UP001216828"/>
    </source>
</evidence>
<sequence length="226" mass="24633">MDKWYSRKIEVRDVLVSCLVAGGLSATLSWLIFAWADGTEKFPWGSLGDWAAAIGTWVIGYGAWKYAAATFVLQSQQLEQADERSRRLRSAQLRGTETWAGLLIRPLFHINETLRGADKNGAVSLGTLCGAIAGTRNLVAVVKWDDPAWDVLGDDGVEAKISALTVARNFDLLCAEFLKCHYGKERMAVVNEIGGLRGVLTGCMELDKAGRAIAALAARAKAEFER</sequence>
<accession>A0ABY7XWF4</accession>
<dbReference type="RefSeq" id="WP_274510451.1">
    <property type="nucleotide sequence ID" value="NZ_CP082270.1"/>
</dbReference>
<reference evidence="2 3" key="1">
    <citation type="submission" date="2021-08" db="EMBL/GenBank/DDBJ databases">
        <title>Stenotrophomonas forensis sp. nov., isolated from contaminated viral transport media.</title>
        <authorList>
            <person name="Nguyen S.V."/>
            <person name="Edwards D."/>
            <person name="Scott S."/>
            <person name="Doss J."/>
            <person name="Merid S."/>
            <person name="Zelaya E."/>
            <person name="Maza C."/>
            <person name="Mann M."/>
            <person name="Hamilton B."/>
            <person name="Blackwell R."/>
            <person name="Tran A."/>
            <person name="Hauser J."/>
        </authorList>
    </citation>
    <scope>NUCLEOTIDE SEQUENCE [LARGE SCALE GENOMIC DNA]</scope>
    <source>
        <strain evidence="2 3">DFS-20110405</strain>
    </source>
</reference>
<proteinExistence type="predicted"/>
<keyword evidence="1" id="KW-0472">Membrane</keyword>
<name>A0ABY7XWF4_9GAMM</name>
<protein>
    <submittedName>
        <fullName evidence="2">Uncharacterized protein</fullName>
    </submittedName>
</protein>
<keyword evidence="1" id="KW-1133">Transmembrane helix</keyword>
<evidence type="ECO:0000313" key="2">
    <source>
        <dbReference type="EMBL" id="WDM61802.1"/>
    </source>
</evidence>
<keyword evidence="1" id="KW-0812">Transmembrane</keyword>